<evidence type="ECO:0000313" key="2">
    <source>
        <dbReference type="EMBL" id="CAG6773728.1"/>
    </source>
</evidence>
<feature type="chain" id="PRO_5034177717" description="Secreted protein" evidence="1">
    <location>
        <begin position="26"/>
        <end position="106"/>
    </location>
</feature>
<dbReference type="AlphaFoldDB" id="A0A8D9F102"/>
<dbReference type="EMBL" id="HBUF01592240">
    <property type="protein sequence ID" value="CAG6773728.1"/>
    <property type="molecule type" value="Transcribed_RNA"/>
</dbReference>
<proteinExistence type="predicted"/>
<keyword evidence="1" id="KW-0732">Signal</keyword>
<organism evidence="2">
    <name type="scientific">Cacopsylla melanoneura</name>
    <dbReference type="NCBI Taxonomy" id="428564"/>
    <lineage>
        <taxon>Eukaryota</taxon>
        <taxon>Metazoa</taxon>
        <taxon>Ecdysozoa</taxon>
        <taxon>Arthropoda</taxon>
        <taxon>Hexapoda</taxon>
        <taxon>Insecta</taxon>
        <taxon>Pterygota</taxon>
        <taxon>Neoptera</taxon>
        <taxon>Paraneoptera</taxon>
        <taxon>Hemiptera</taxon>
        <taxon>Sternorrhyncha</taxon>
        <taxon>Psylloidea</taxon>
        <taxon>Psyllidae</taxon>
        <taxon>Psyllinae</taxon>
        <taxon>Cacopsylla</taxon>
    </lineage>
</organism>
<evidence type="ECO:0000256" key="1">
    <source>
        <dbReference type="SAM" id="SignalP"/>
    </source>
</evidence>
<feature type="signal peptide" evidence="1">
    <location>
        <begin position="1"/>
        <end position="25"/>
    </location>
</feature>
<evidence type="ECO:0008006" key="3">
    <source>
        <dbReference type="Google" id="ProtNLM"/>
    </source>
</evidence>
<name>A0A8D9F102_9HEMI</name>
<sequence>MLTRFFTNAVLSVLTFTAIGHMAHTYCYDLFGNDQLLDEPNEDDVQFDDLSLPKEEPEELKEPTVTFAPFYMDFYHATESMFSTKKYTTGKLEHEEVQLHQRYKRE</sequence>
<protein>
    <recommendedName>
        <fullName evidence="3">Secreted protein</fullName>
    </recommendedName>
</protein>
<reference evidence="2" key="1">
    <citation type="submission" date="2021-05" db="EMBL/GenBank/DDBJ databases">
        <authorList>
            <person name="Alioto T."/>
            <person name="Alioto T."/>
            <person name="Gomez Garrido J."/>
        </authorList>
    </citation>
    <scope>NUCLEOTIDE SEQUENCE</scope>
</reference>
<accession>A0A8D9F102</accession>